<comment type="caution">
    <text evidence="1">The sequence shown here is derived from an EMBL/GenBank/DDBJ whole genome shotgun (WGS) entry which is preliminary data.</text>
</comment>
<evidence type="ECO:0000313" key="2">
    <source>
        <dbReference type="Proteomes" id="UP000485058"/>
    </source>
</evidence>
<gene>
    <name evidence="1" type="ORF">HaLaN_22438</name>
</gene>
<dbReference type="EMBL" id="BLLF01002584">
    <property type="protein sequence ID" value="GFH24612.1"/>
    <property type="molecule type" value="Genomic_DNA"/>
</dbReference>
<feature type="non-terminal residue" evidence="1">
    <location>
        <position position="100"/>
    </location>
</feature>
<proteinExistence type="predicted"/>
<feature type="non-terminal residue" evidence="1">
    <location>
        <position position="1"/>
    </location>
</feature>
<dbReference type="AlphaFoldDB" id="A0A6A0A3S3"/>
<protein>
    <submittedName>
        <fullName evidence="1">Uncharacterized protein</fullName>
    </submittedName>
</protein>
<sequence length="100" mass="10765">MLLQPAAFAKELQPYKRILAVLLRSTCISLAVSSPHQTLSEPAGAVLLRGGRVPQRTLLKLLQPHQQDLAGVLWGCETLSQREVLLSPASAATLQELQGA</sequence>
<accession>A0A6A0A3S3</accession>
<keyword evidence="2" id="KW-1185">Reference proteome</keyword>
<reference evidence="1 2" key="1">
    <citation type="submission" date="2020-02" db="EMBL/GenBank/DDBJ databases">
        <title>Draft genome sequence of Haematococcus lacustris strain NIES-144.</title>
        <authorList>
            <person name="Morimoto D."/>
            <person name="Nakagawa S."/>
            <person name="Yoshida T."/>
            <person name="Sawayama S."/>
        </authorList>
    </citation>
    <scope>NUCLEOTIDE SEQUENCE [LARGE SCALE GENOMIC DNA]</scope>
    <source>
        <strain evidence="1 2">NIES-144</strain>
    </source>
</reference>
<dbReference type="Proteomes" id="UP000485058">
    <property type="component" value="Unassembled WGS sequence"/>
</dbReference>
<evidence type="ECO:0000313" key="1">
    <source>
        <dbReference type="EMBL" id="GFH24612.1"/>
    </source>
</evidence>
<organism evidence="1 2">
    <name type="scientific">Haematococcus lacustris</name>
    <name type="common">Green alga</name>
    <name type="synonym">Haematococcus pluvialis</name>
    <dbReference type="NCBI Taxonomy" id="44745"/>
    <lineage>
        <taxon>Eukaryota</taxon>
        <taxon>Viridiplantae</taxon>
        <taxon>Chlorophyta</taxon>
        <taxon>core chlorophytes</taxon>
        <taxon>Chlorophyceae</taxon>
        <taxon>CS clade</taxon>
        <taxon>Chlamydomonadales</taxon>
        <taxon>Haematococcaceae</taxon>
        <taxon>Haematococcus</taxon>
    </lineage>
</organism>
<name>A0A6A0A3S3_HAELA</name>